<sequence length="267" mass="29638">MNSTKLLKTVNRFNNRLLTTGCRTSFQQRAHMIPAISIRSISLIARNERSLFIQVETTPNQNALKFIPGTKVLESTSTVEFTSPKASIKSPLASRLFSVSGVETVLFGSDFISISKNPDSEWHVLKPEIFSIIIDHLSSGQPILSNHSQNSTQQEEDQDLDDIDSQIKELIETRIRPSIQEDGGDLDFVGFDVETGVVQIVLRGACRGCSSSEVTLKNGIESMLTYYIPEVTSVVSVQTELEALNFDEFNKFQSKLNKDTSSSELDA</sequence>
<dbReference type="PANTHER" id="PTHR11178:SF1">
    <property type="entry name" value="NFU1 IRON-SULFUR CLUSTER SCAFFOLD HOMOLOG, MITOCHONDRIAL"/>
    <property type="match status" value="1"/>
</dbReference>
<dbReference type="PIRSF" id="PIRSF036773">
    <property type="entry name" value="HIRIP5"/>
    <property type="match status" value="1"/>
</dbReference>
<dbReference type="AlphaFoldDB" id="A0A1R1PIW2"/>
<gene>
    <name evidence="3" type="ORF">AX774_g5633</name>
</gene>
<dbReference type="Pfam" id="PF01106">
    <property type="entry name" value="NifU"/>
    <property type="match status" value="1"/>
</dbReference>
<dbReference type="InterPro" id="IPR001075">
    <property type="entry name" value="NIF_FeS_clus_asmbl_NifU_C"/>
</dbReference>
<dbReference type="GO" id="GO:0051536">
    <property type="term" value="F:iron-sulfur cluster binding"/>
    <property type="evidence" value="ECO:0007669"/>
    <property type="project" value="InterPro"/>
</dbReference>
<keyword evidence="4" id="KW-1185">Reference proteome</keyword>
<comment type="caution">
    <text evidence="3">The sequence shown here is derived from an EMBL/GenBank/DDBJ whole genome shotgun (WGS) entry which is preliminary data.</text>
</comment>
<protein>
    <submittedName>
        <fullName evidence="3">NifU-like protein</fullName>
    </submittedName>
</protein>
<evidence type="ECO:0000259" key="2">
    <source>
        <dbReference type="SMART" id="SM00932"/>
    </source>
</evidence>
<dbReference type="GO" id="GO:0016226">
    <property type="term" value="P:iron-sulfur cluster assembly"/>
    <property type="evidence" value="ECO:0007669"/>
    <property type="project" value="InterPro"/>
</dbReference>
<evidence type="ECO:0000313" key="3">
    <source>
        <dbReference type="EMBL" id="OMH80921.1"/>
    </source>
</evidence>
<dbReference type="InterPro" id="IPR014824">
    <property type="entry name" value="Nfu/NifU_N"/>
</dbReference>
<feature type="domain" description="Scaffold protein Nfu/NifU N-terminal" evidence="2">
    <location>
        <begin position="53"/>
        <end position="140"/>
    </location>
</feature>
<accession>A0A1R1PIW2</accession>
<dbReference type="Proteomes" id="UP000188320">
    <property type="component" value="Unassembled WGS sequence"/>
</dbReference>
<dbReference type="InterPro" id="IPR035433">
    <property type="entry name" value="NFU1-like"/>
</dbReference>
<dbReference type="FunFam" id="3.30.1370.70:FF:000001">
    <property type="entry name" value="NifU-like protein 4, mitochondrial"/>
    <property type="match status" value="1"/>
</dbReference>
<dbReference type="GO" id="GO:0005739">
    <property type="term" value="C:mitochondrion"/>
    <property type="evidence" value="ECO:0007669"/>
    <property type="project" value="TreeGrafter"/>
</dbReference>
<dbReference type="GO" id="GO:0005506">
    <property type="term" value="F:iron ion binding"/>
    <property type="evidence" value="ECO:0007669"/>
    <property type="project" value="InterPro"/>
</dbReference>
<name>A0A1R1PIW2_ZANCU</name>
<dbReference type="OrthoDB" id="565552at2759"/>
<dbReference type="EMBL" id="LSSK01001034">
    <property type="protein sequence ID" value="OMH80921.1"/>
    <property type="molecule type" value="Genomic_DNA"/>
</dbReference>
<reference evidence="4" key="1">
    <citation type="submission" date="2017-01" db="EMBL/GenBank/DDBJ databases">
        <authorList>
            <person name="Wang Y."/>
            <person name="White M."/>
            <person name="Kvist S."/>
            <person name="Moncalvo J.-M."/>
        </authorList>
    </citation>
    <scope>NUCLEOTIDE SEQUENCE [LARGE SCALE GENOMIC DNA]</scope>
    <source>
        <strain evidence="4">COL-18-3</strain>
    </source>
</reference>
<dbReference type="InterPro" id="IPR036498">
    <property type="entry name" value="Nfu/NifU_N_sf"/>
</dbReference>
<dbReference type="SUPFAM" id="SSF117916">
    <property type="entry name" value="Fe-S cluster assembly (FSCA) domain-like"/>
    <property type="match status" value="1"/>
</dbReference>
<dbReference type="SUPFAM" id="SSF110836">
    <property type="entry name" value="Hypothetical protein SAV1430"/>
    <property type="match status" value="1"/>
</dbReference>
<evidence type="ECO:0000313" key="4">
    <source>
        <dbReference type="Proteomes" id="UP000188320"/>
    </source>
</evidence>
<dbReference type="Gene3D" id="3.30.300.130">
    <property type="entry name" value="Fe-S cluster assembly (FSCA)"/>
    <property type="match status" value="1"/>
</dbReference>
<organism evidence="3 4">
    <name type="scientific">Zancudomyces culisetae</name>
    <name type="common">Gut fungus</name>
    <name type="synonym">Smittium culisetae</name>
    <dbReference type="NCBI Taxonomy" id="1213189"/>
    <lineage>
        <taxon>Eukaryota</taxon>
        <taxon>Fungi</taxon>
        <taxon>Fungi incertae sedis</taxon>
        <taxon>Zoopagomycota</taxon>
        <taxon>Kickxellomycotina</taxon>
        <taxon>Harpellomycetes</taxon>
        <taxon>Harpellales</taxon>
        <taxon>Legeriomycetaceae</taxon>
        <taxon>Zancudomyces</taxon>
    </lineage>
</organism>
<dbReference type="PANTHER" id="PTHR11178">
    <property type="entry name" value="IRON-SULFUR CLUSTER SCAFFOLD PROTEIN NFU-RELATED"/>
    <property type="match status" value="1"/>
</dbReference>
<comment type="similarity">
    <text evidence="1">Belongs to the NifU family.</text>
</comment>
<dbReference type="FunFam" id="3.30.300.130:FF:000001">
    <property type="entry name" value="NFU1 iron-sulfur cluster scaffold"/>
    <property type="match status" value="1"/>
</dbReference>
<evidence type="ECO:0000256" key="1">
    <source>
        <dbReference type="ARBA" id="ARBA00006420"/>
    </source>
</evidence>
<dbReference type="Pfam" id="PF08712">
    <property type="entry name" value="Nfu_N"/>
    <property type="match status" value="1"/>
</dbReference>
<dbReference type="SMART" id="SM00932">
    <property type="entry name" value="Nfu_N"/>
    <property type="match status" value="1"/>
</dbReference>
<proteinExistence type="inferred from homology"/>
<dbReference type="InterPro" id="IPR034904">
    <property type="entry name" value="FSCA_dom_sf"/>
</dbReference>
<dbReference type="Gene3D" id="3.30.1370.70">
    <property type="entry name" value="Scaffold protein Nfu/NifU, N-terminal domain"/>
    <property type="match status" value="1"/>
</dbReference>